<evidence type="ECO:0000313" key="1">
    <source>
        <dbReference type="EMBL" id="GAI27056.1"/>
    </source>
</evidence>
<protein>
    <submittedName>
        <fullName evidence="1">Uncharacterized protein</fullName>
    </submittedName>
</protein>
<dbReference type="EMBL" id="BARV01019089">
    <property type="protein sequence ID" value="GAI27056.1"/>
    <property type="molecule type" value="Genomic_DNA"/>
</dbReference>
<reference evidence="1" key="1">
    <citation type="journal article" date="2014" name="Front. Microbiol.">
        <title>High frequency of phylogenetically diverse reductive dehalogenase-homologous genes in deep subseafloor sedimentary metagenomes.</title>
        <authorList>
            <person name="Kawai M."/>
            <person name="Futagami T."/>
            <person name="Toyoda A."/>
            <person name="Takaki Y."/>
            <person name="Nishi S."/>
            <person name="Hori S."/>
            <person name="Arai W."/>
            <person name="Tsubouchi T."/>
            <person name="Morono Y."/>
            <person name="Uchiyama I."/>
            <person name="Ito T."/>
            <person name="Fujiyama A."/>
            <person name="Inagaki F."/>
            <person name="Takami H."/>
        </authorList>
    </citation>
    <scope>NUCLEOTIDE SEQUENCE</scope>
    <source>
        <strain evidence="1">Expedition CK06-06</strain>
    </source>
</reference>
<sequence length="50" mass="5460">MKTEIIILILSILLITSVSGMVICVDKDPPSLMNSSLTLTATNNNINLNW</sequence>
<comment type="caution">
    <text evidence="1">The sequence shown here is derived from an EMBL/GenBank/DDBJ whole genome shotgun (WGS) entry which is preliminary data.</text>
</comment>
<gene>
    <name evidence="1" type="ORF">S06H3_32148</name>
</gene>
<accession>X1NA35</accession>
<name>X1NA35_9ZZZZ</name>
<dbReference type="AlphaFoldDB" id="X1NA35"/>
<proteinExistence type="predicted"/>
<feature type="non-terminal residue" evidence="1">
    <location>
        <position position="50"/>
    </location>
</feature>
<organism evidence="1">
    <name type="scientific">marine sediment metagenome</name>
    <dbReference type="NCBI Taxonomy" id="412755"/>
    <lineage>
        <taxon>unclassified sequences</taxon>
        <taxon>metagenomes</taxon>
        <taxon>ecological metagenomes</taxon>
    </lineage>
</organism>